<name>A0A557XWG2_9MYCO</name>
<dbReference type="OrthoDB" id="4554818at2"/>
<accession>A0A557XWG2</accession>
<dbReference type="PROSITE" id="PS51257">
    <property type="entry name" value="PROKAR_LIPOPROTEIN"/>
    <property type="match status" value="1"/>
</dbReference>
<dbReference type="InterPro" id="IPR025326">
    <property type="entry name" value="DUF4232"/>
</dbReference>
<evidence type="ECO:0000313" key="4">
    <source>
        <dbReference type="Proteomes" id="UP000320513"/>
    </source>
</evidence>
<feature type="signal peptide" evidence="1">
    <location>
        <begin position="1"/>
        <end position="35"/>
    </location>
</feature>
<sequence length="181" mass="18253">MPAHHARPTRRLIPSFAVAAAGCAATTQLGGPAWAAPAEGTDEPPPCWSDQIAVNGTPAEGAVGHRALTLIFTLAGGADPCTLTGYPGVDTGAGGPLVHAEPTLRGYMGGLPSGIDVPPAVTLSLSSGGRAVVESLAVDEHGSPCPTYTELLVNPPDTTEVLTIPVSIDACLLQVHPLTPE</sequence>
<comment type="caution">
    <text evidence="3">The sequence shown here is derived from an EMBL/GenBank/DDBJ whole genome shotgun (WGS) entry which is preliminary data.</text>
</comment>
<feature type="chain" id="PRO_5021877894" evidence="1">
    <location>
        <begin position="36"/>
        <end position="181"/>
    </location>
</feature>
<evidence type="ECO:0000313" key="3">
    <source>
        <dbReference type="EMBL" id="TVS90414.1"/>
    </source>
</evidence>
<dbReference type="Pfam" id="PF14016">
    <property type="entry name" value="DUF4232"/>
    <property type="match status" value="1"/>
</dbReference>
<evidence type="ECO:0000259" key="2">
    <source>
        <dbReference type="Pfam" id="PF14016"/>
    </source>
</evidence>
<keyword evidence="1" id="KW-0732">Signal</keyword>
<dbReference type="AlphaFoldDB" id="A0A557XWG2"/>
<proteinExistence type="predicted"/>
<gene>
    <name evidence="3" type="ORF">FPZ47_09700</name>
</gene>
<organism evidence="3 4">
    <name type="scientific">Mycobacterium helveticum</name>
    <dbReference type="NCBI Taxonomy" id="2592811"/>
    <lineage>
        <taxon>Bacteria</taxon>
        <taxon>Bacillati</taxon>
        <taxon>Actinomycetota</taxon>
        <taxon>Actinomycetes</taxon>
        <taxon>Mycobacteriales</taxon>
        <taxon>Mycobacteriaceae</taxon>
        <taxon>Mycobacterium</taxon>
    </lineage>
</organism>
<protein>
    <submittedName>
        <fullName evidence="3">DUF4232 domain-containing protein</fullName>
    </submittedName>
</protein>
<dbReference type="EMBL" id="VMQU01000031">
    <property type="protein sequence ID" value="TVS90414.1"/>
    <property type="molecule type" value="Genomic_DNA"/>
</dbReference>
<evidence type="ECO:0000256" key="1">
    <source>
        <dbReference type="SAM" id="SignalP"/>
    </source>
</evidence>
<feature type="domain" description="DUF4232" evidence="2">
    <location>
        <begin position="47"/>
        <end position="165"/>
    </location>
</feature>
<dbReference type="Proteomes" id="UP000320513">
    <property type="component" value="Unassembled WGS sequence"/>
</dbReference>
<keyword evidence="4" id="KW-1185">Reference proteome</keyword>
<reference evidence="3 4" key="1">
    <citation type="submission" date="2019-07" db="EMBL/GenBank/DDBJ databases">
        <title>New Mycobacterium species.</title>
        <authorList>
            <person name="Tortoli E."/>
            <person name="Ghielmetti G."/>
            <person name="Friedel U."/>
            <person name="Trovato A."/>
        </authorList>
    </citation>
    <scope>NUCLEOTIDE SEQUENCE [LARGE SCALE GENOMIC DNA]</scope>
    <source>
        <strain evidence="3 4">16-83</strain>
    </source>
</reference>